<sequence>MAKSKGLKQKLKAADRRRRQRLAESSAGKSPSDVGTQTPAAARVDVVDLVTAEILRLADITRDAGQDVVVLAALRGCLVGKTPSGHASEKLFQVITQVADRVEVSTHAFRAAVKQLIETQKKHQDPNDPGAFVEYLRFMTA</sequence>
<dbReference type="EMBL" id="CP036526">
    <property type="protein sequence ID" value="QDT09682.1"/>
    <property type="molecule type" value="Genomic_DNA"/>
</dbReference>
<keyword evidence="3" id="KW-1185">Reference proteome</keyword>
<protein>
    <submittedName>
        <fullName evidence="2">Uncharacterized protein</fullName>
    </submittedName>
</protein>
<feature type="compositionally biased region" description="Polar residues" evidence="1">
    <location>
        <begin position="27"/>
        <end position="39"/>
    </location>
</feature>
<proteinExistence type="predicted"/>
<evidence type="ECO:0000313" key="2">
    <source>
        <dbReference type="EMBL" id="QDT09682.1"/>
    </source>
</evidence>
<evidence type="ECO:0000313" key="3">
    <source>
        <dbReference type="Proteomes" id="UP000319817"/>
    </source>
</evidence>
<name>A0A517NRD2_9BACT</name>
<dbReference type="RefSeq" id="WP_145417266.1">
    <property type="nucleotide sequence ID" value="NZ_CP036526.1"/>
</dbReference>
<organism evidence="2 3">
    <name type="scientific">Stieleria marina</name>
    <dbReference type="NCBI Taxonomy" id="1930275"/>
    <lineage>
        <taxon>Bacteria</taxon>
        <taxon>Pseudomonadati</taxon>
        <taxon>Planctomycetota</taxon>
        <taxon>Planctomycetia</taxon>
        <taxon>Pirellulales</taxon>
        <taxon>Pirellulaceae</taxon>
        <taxon>Stieleria</taxon>
    </lineage>
</organism>
<feature type="compositionally biased region" description="Basic residues" evidence="1">
    <location>
        <begin position="1"/>
        <end position="20"/>
    </location>
</feature>
<dbReference type="Proteomes" id="UP000319817">
    <property type="component" value="Chromosome"/>
</dbReference>
<dbReference type="AlphaFoldDB" id="A0A517NRD2"/>
<gene>
    <name evidence="2" type="ORF">K239x_16320</name>
</gene>
<reference evidence="2 3" key="1">
    <citation type="submission" date="2019-02" db="EMBL/GenBank/DDBJ databases">
        <title>Deep-cultivation of Planctomycetes and their phenomic and genomic characterization uncovers novel biology.</title>
        <authorList>
            <person name="Wiegand S."/>
            <person name="Jogler M."/>
            <person name="Boedeker C."/>
            <person name="Pinto D."/>
            <person name="Vollmers J."/>
            <person name="Rivas-Marin E."/>
            <person name="Kohn T."/>
            <person name="Peeters S.H."/>
            <person name="Heuer A."/>
            <person name="Rast P."/>
            <person name="Oberbeckmann S."/>
            <person name="Bunk B."/>
            <person name="Jeske O."/>
            <person name="Meyerdierks A."/>
            <person name="Storesund J.E."/>
            <person name="Kallscheuer N."/>
            <person name="Luecker S."/>
            <person name="Lage O.M."/>
            <person name="Pohl T."/>
            <person name="Merkel B.J."/>
            <person name="Hornburger P."/>
            <person name="Mueller R.-W."/>
            <person name="Bruemmer F."/>
            <person name="Labrenz M."/>
            <person name="Spormann A.M."/>
            <person name="Op den Camp H."/>
            <person name="Overmann J."/>
            <person name="Amann R."/>
            <person name="Jetten M.S.M."/>
            <person name="Mascher T."/>
            <person name="Medema M.H."/>
            <person name="Devos D.P."/>
            <person name="Kaster A.-K."/>
            <person name="Ovreas L."/>
            <person name="Rohde M."/>
            <person name="Galperin M.Y."/>
            <person name="Jogler C."/>
        </authorList>
    </citation>
    <scope>NUCLEOTIDE SEQUENCE [LARGE SCALE GENOMIC DNA]</scope>
    <source>
        <strain evidence="2 3">K23_9</strain>
    </source>
</reference>
<evidence type="ECO:0000256" key="1">
    <source>
        <dbReference type="SAM" id="MobiDB-lite"/>
    </source>
</evidence>
<accession>A0A517NRD2</accession>
<feature type="region of interest" description="Disordered" evidence="1">
    <location>
        <begin position="1"/>
        <end position="39"/>
    </location>
</feature>